<feature type="compositionally biased region" description="Polar residues" evidence="1">
    <location>
        <begin position="995"/>
        <end position="1016"/>
    </location>
</feature>
<comment type="caution">
    <text evidence="3">The sequence shown here is derived from an EMBL/GenBank/DDBJ whole genome shotgun (WGS) entry which is preliminary data.</text>
</comment>
<accession>A0ABR3XUU6</accession>
<feature type="region of interest" description="Disordered" evidence="1">
    <location>
        <begin position="738"/>
        <end position="758"/>
    </location>
</feature>
<keyword evidence="4" id="KW-1185">Reference proteome</keyword>
<dbReference type="SMART" id="SM00726">
    <property type="entry name" value="UIM"/>
    <property type="match status" value="2"/>
</dbReference>
<dbReference type="Gene3D" id="6.10.140.100">
    <property type="match status" value="1"/>
</dbReference>
<dbReference type="PROSITE" id="PS50181">
    <property type="entry name" value="FBOX"/>
    <property type="match status" value="1"/>
</dbReference>
<dbReference type="InterPro" id="IPR003903">
    <property type="entry name" value="UIM_dom"/>
</dbReference>
<evidence type="ECO:0000313" key="3">
    <source>
        <dbReference type="EMBL" id="KAL1879786.1"/>
    </source>
</evidence>
<dbReference type="InterPro" id="IPR027040">
    <property type="entry name" value="PSMD4"/>
</dbReference>
<dbReference type="PANTHER" id="PTHR10223">
    <property type="entry name" value="26S PROTEASOME NON-ATPASE REGULATORY SUBUNIT 4"/>
    <property type="match status" value="1"/>
</dbReference>
<feature type="region of interest" description="Disordered" evidence="1">
    <location>
        <begin position="985"/>
        <end position="1035"/>
    </location>
</feature>
<reference evidence="3 4" key="1">
    <citation type="journal article" date="2024" name="IMA Fungus">
        <title>IMA Genome - F19 : A genome assembly and annotation guide to empower mycologists, including annotated draft genome sequences of Ceratocystis pirilliformis, Diaporthe australafricana, Fusarium ophioides, Paecilomyces lecythidis, and Sporothrix stenoceras.</title>
        <authorList>
            <person name="Aylward J."/>
            <person name="Wilson A.M."/>
            <person name="Visagie C.M."/>
            <person name="Spraker J."/>
            <person name="Barnes I."/>
            <person name="Buitendag C."/>
            <person name="Ceriani C."/>
            <person name="Del Mar Angel L."/>
            <person name="du Plessis D."/>
            <person name="Fuchs T."/>
            <person name="Gasser K."/>
            <person name="Kramer D."/>
            <person name="Li W."/>
            <person name="Munsamy K."/>
            <person name="Piso A."/>
            <person name="Price J.L."/>
            <person name="Sonnekus B."/>
            <person name="Thomas C."/>
            <person name="van der Nest A."/>
            <person name="van Dijk A."/>
            <person name="van Heerden A."/>
            <person name="van Vuuren N."/>
            <person name="Yilmaz N."/>
            <person name="Duong T.A."/>
            <person name="van der Merwe N.A."/>
            <person name="Wingfield M.J."/>
            <person name="Wingfield B.D."/>
        </authorList>
    </citation>
    <scope>NUCLEOTIDE SEQUENCE [LARGE SCALE GENOMIC DNA]</scope>
    <source>
        <strain evidence="3 4">CMW 18300</strain>
    </source>
</reference>
<name>A0ABR3XUU6_9PEZI</name>
<evidence type="ECO:0000256" key="1">
    <source>
        <dbReference type="SAM" id="MobiDB-lite"/>
    </source>
</evidence>
<protein>
    <recommendedName>
        <fullName evidence="2">F-box domain-containing protein</fullName>
    </recommendedName>
</protein>
<feature type="compositionally biased region" description="Polar residues" evidence="1">
    <location>
        <begin position="646"/>
        <end position="663"/>
    </location>
</feature>
<feature type="compositionally biased region" description="Polar residues" evidence="1">
    <location>
        <begin position="747"/>
        <end position="756"/>
    </location>
</feature>
<feature type="region of interest" description="Disordered" evidence="1">
    <location>
        <begin position="639"/>
        <end position="666"/>
    </location>
</feature>
<proteinExistence type="predicted"/>
<dbReference type="InterPro" id="IPR015943">
    <property type="entry name" value="WD40/YVTN_repeat-like_dom_sf"/>
</dbReference>
<dbReference type="InterPro" id="IPR001810">
    <property type="entry name" value="F-box_dom"/>
</dbReference>
<dbReference type="InterPro" id="IPR036047">
    <property type="entry name" value="F-box-like_dom_sf"/>
</dbReference>
<dbReference type="EMBL" id="JAWRVE010000009">
    <property type="protein sequence ID" value="KAL1879786.1"/>
    <property type="molecule type" value="Genomic_DNA"/>
</dbReference>
<feature type="region of interest" description="Disordered" evidence="1">
    <location>
        <begin position="1"/>
        <end position="81"/>
    </location>
</feature>
<dbReference type="Gene3D" id="2.130.10.10">
    <property type="entry name" value="YVTN repeat-like/Quinoprotein amine dehydrogenase"/>
    <property type="match status" value="1"/>
</dbReference>
<dbReference type="Gene3D" id="1.20.1280.50">
    <property type="match status" value="1"/>
</dbReference>
<dbReference type="CDD" id="cd09917">
    <property type="entry name" value="F-box_SF"/>
    <property type="match status" value="1"/>
</dbReference>
<sequence length="1163" mass="126823">MHTRAVPDFDINNSDLAATESPGNSMQTEPINSTDQEPSTDAPRSQQTTTQDGFRSPEHGSLDGSTQPGFRGLSPDPVANGAGEVVKRINADKAGEEQCRLSGHEGQSTLPGERVTAYEHATIPSIPTGFKVMKRLSPSSDGPSLADCPNEILTQILSHLHPDSHGSVALVSKRFYSLVTEPHAWRMAFLRYFRGQEAMESPNRRATDQDAEPEDANRVRSEFRYFTRLTSLASWRSEYLLRTRLLRSVARGKPGPKIGGIGGSLRSSHSSKKASAVLTYNTKLPWMISNIHAVFENNKKGPKVIVGTRDLCVSTVSDPSSGKVEKWGLDDPFAFAQLDELFPNLEPYGVGNGPAAVYNVMDVSQPYGMVGGEGFPGGRPYFRATSELRGRYLGEQDSIIDMSPEVPKIPELLESISSVWIAKSSAVPSITQNMIGMMTASTLGVVTAYALGHDFAGPHYKAGDMTARWVLSPGVPIVALKVDDSFSQKRRSLGRVWACALNALGECFVLTLAPAPPVEASRKDSDNTKFAWMAGRTVYWELIESTRRRARPDDLDKNAVRGAYSPRSPCDAMGLSKEQIIAEAREIEKYFRYEPAHFRKVCEGWDMRRELEIDFADEIILVIRGGQDEEQPAEILRYSRSPAGGNDSSKVSTPTAHTPNVLSPTPVRSIFGSSAHTPVLVASPTSQKPDATEVLETKDWQASKLSMKKLGKAQITSVALDSCAPALLAPFEDPLNADSQHMKNGAGTPTSKQNTGEIPGRRARFLGVGTDYGKIVVWNVRDTSSDIAEPVFAAQTDSPDVTSLAISALYLVHGGSDGLVQAWDPLASSMEPIRTLNSRSSGRAPRHILNANPALRHADYSTCPAIFLDPDPTVLRGILCFGTFIRYWTYSSTSQSVGRRRRLRHSDVHGKLSSRRQGGAVMGYIAAEEAELRREERDSAREDARLRKRFGVGLGDLTEEEALRYAQMVSEEAFLLDEHRRTNASDNGSAADIGENTSSFGSLDTVTPDPSLSGWSPPTVAGPAKAASDDDDYEQQIQRALRLSLMEGVNEMGQSPRASSSTDFEFHVRYKPTKEKRSNSGAGAASQSHTPSQQGRRVSGQAWGLNTSPSPADEVDDDLALAIRLSLEEEEQKQQSQNTGLETEADGFPPLETNGKGKGVFRY</sequence>
<evidence type="ECO:0000259" key="2">
    <source>
        <dbReference type="PROSITE" id="PS50181"/>
    </source>
</evidence>
<dbReference type="PROSITE" id="PS50330">
    <property type="entry name" value="UIM"/>
    <property type="match status" value="2"/>
</dbReference>
<feature type="region of interest" description="Disordered" evidence="1">
    <location>
        <begin position="1073"/>
        <end position="1163"/>
    </location>
</feature>
<feature type="domain" description="F-box" evidence="2">
    <location>
        <begin position="142"/>
        <end position="188"/>
    </location>
</feature>
<dbReference type="SUPFAM" id="SSF81383">
    <property type="entry name" value="F-box domain"/>
    <property type="match status" value="1"/>
</dbReference>
<dbReference type="SUPFAM" id="SSF50978">
    <property type="entry name" value="WD40 repeat-like"/>
    <property type="match status" value="1"/>
</dbReference>
<dbReference type="PANTHER" id="PTHR10223:SF2">
    <property type="entry name" value="F-BOX AND WD DOMAIN PROTEIN (AFU_ORTHOLOGUE AFUA_6G11400)"/>
    <property type="match status" value="1"/>
</dbReference>
<evidence type="ECO:0000313" key="4">
    <source>
        <dbReference type="Proteomes" id="UP001583177"/>
    </source>
</evidence>
<dbReference type="Pfam" id="PF12937">
    <property type="entry name" value="F-box-like"/>
    <property type="match status" value="1"/>
</dbReference>
<dbReference type="InterPro" id="IPR036322">
    <property type="entry name" value="WD40_repeat_dom_sf"/>
</dbReference>
<dbReference type="Proteomes" id="UP001583177">
    <property type="component" value="Unassembled WGS sequence"/>
</dbReference>
<feature type="compositionally biased region" description="Polar residues" evidence="1">
    <location>
        <begin position="1079"/>
        <end position="1096"/>
    </location>
</feature>
<feature type="compositionally biased region" description="Polar residues" evidence="1">
    <location>
        <begin position="11"/>
        <end position="53"/>
    </location>
</feature>
<gene>
    <name evidence="3" type="ORF">Daus18300_001623</name>
</gene>
<organism evidence="3 4">
    <name type="scientific">Diaporthe australafricana</name>
    <dbReference type="NCBI Taxonomy" id="127596"/>
    <lineage>
        <taxon>Eukaryota</taxon>
        <taxon>Fungi</taxon>
        <taxon>Dikarya</taxon>
        <taxon>Ascomycota</taxon>
        <taxon>Pezizomycotina</taxon>
        <taxon>Sordariomycetes</taxon>
        <taxon>Sordariomycetidae</taxon>
        <taxon>Diaporthales</taxon>
        <taxon>Diaporthaceae</taxon>
        <taxon>Diaporthe</taxon>
    </lineage>
</organism>